<name>A0A6L8W3S1_9PROT</name>
<gene>
    <name evidence="7" type="ORF">GQE98_03540</name>
</gene>
<comment type="similarity">
    <text evidence="2">Belongs to the glycosyltransferase 28 family.</text>
</comment>
<evidence type="ECO:0000256" key="1">
    <source>
        <dbReference type="ARBA" id="ARBA00004240"/>
    </source>
</evidence>
<dbReference type="AlphaFoldDB" id="A0A6L8W3S1"/>
<reference evidence="7 8" key="1">
    <citation type="submission" date="2019-12" db="EMBL/GenBank/DDBJ databases">
        <title>Snethiella sp. nov. sp. isolated from sea sand.</title>
        <authorList>
            <person name="Kim J."/>
            <person name="Jeong S.E."/>
            <person name="Jung H.S."/>
            <person name="Jeon C.O."/>
        </authorList>
    </citation>
    <scope>NUCLEOTIDE SEQUENCE [LARGE SCALE GENOMIC DNA]</scope>
    <source>
        <strain evidence="7 8">DP05</strain>
    </source>
</reference>
<evidence type="ECO:0000313" key="8">
    <source>
        <dbReference type="Proteomes" id="UP000476030"/>
    </source>
</evidence>
<dbReference type="GO" id="GO:0016758">
    <property type="term" value="F:hexosyltransferase activity"/>
    <property type="evidence" value="ECO:0007669"/>
    <property type="project" value="InterPro"/>
</dbReference>
<organism evidence="7 8">
    <name type="scientific">Sneathiella litorea</name>
    <dbReference type="NCBI Taxonomy" id="2606216"/>
    <lineage>
        <taxon>Bacteria</taxon>
        <taxon>Pseudomonadati</taxon>
        <taxon>Pseudomonadota</taxon>
        <taxon>Alphaproteobacteria</taxon>
        <taxon>Sneathiellales</taxon>
        <taxon>Sneathiellaceae</taxon>
        <taxon>Sneathiella</taxon>
    </lineage>
</organism>
<dbReference type="Pfam" id="PF04101">
    <property type="entry name" value="Glyco_tran_28_C"/>
    <property type="match status" value="1"/>
</dbReference>
<dbReference type="PANTHER" id="PTHR12867">
    <property type="entry name" value="GLYCOSYL TRANSFERASE-RELATED"/>
    <property type="match status" value="1"/>
</dbReference>
<evidence type="ECO:0000256" key="5">
    <source>
        <dbReference type="ARBA" id="ARBA00022824"/>
    </source>
</evidence>
<evidence type="ECO:0000256" key="3">
    <source>
        <dbReference type="ARBA" id="ARBA00022676"/>
    </source>
</evidence>
<evidence type="ECO:0000259" key="6">
    <source>
        <dbReference type="Pfam" id="PF04101"/>
    </source>
</evidence>
<comment type="caution">
    <text evidence="7">The sequence shown here is derived from an EMBL/GenBank/DDBJ whole genome shotgun (WGS) entry which is preliminary data.</text>
</comment>
<dbReference type="InterPro" id="IPR007235">
    <property type="entry name" value="Glyco_trans_28_C"/>
</dbReference>
<comment type="subcellular location">
    <subcellularLocation>
        <location evidence="1">Endoplasmic reticulum</location>
    </subcellularLocation>
</comment>
<protein>
    <submittedName>
        <fullName evidence="7">Glucuronosyltransferase</fullName>
    </submittedName>
</protein>
<dbReference type="Proteomes" id="UP000476030">
    <property type="component" value="Unassembled WGS sequence"/>
</dbReference>
<proteinExistence type="inferred from homology"/>
<keyword evidence="4 7" id="KW-0808">Transferase</keyword>
<dbReference type="Gene3D" id="3.40.50.2000">
    <property type="entry name" value="Glycogen Phosphorylase B"/>
    <property type="match status" value="1"/>
</dbReference>
<keyword evidence="3" id="KW-0328">Glycosyltransferase</keyword>
<dbReference type="RefSeq" id="WP_161314157.1">
    <property type="nucleotide sequence ID" value="NZ_WTUW01000001.1"/>
</dbReference>
<evidence type="ECO:0000313" key="7">
    <source>
        <dbReference type="EMBL" id="MZR29701.1"/>
    </source>
</evidence>
<dbReference type="EMBL" id="WTUW01000001">
    <property type="protein sequence ID" value="MZR29701.1"/>
    <property type="molecule type" value="Genomic_DNA"/>
</dbReference>
<dbReference type="GO" id="GO:0006488">
    <property type="term" value="P:dolichol-linked oligosaccharide biosynthetic process"/>
    <property type="evidence" value="ECO:0007669"/>
    <property type="project" value="InterPro"/>
</dbReference>
<sequence length="171" mass="19380">MIFVTVGHELRFDRLIRGLDEWVKETSYKDIFAQVAELGDEGYKPRNFEWQSFLDPETFKARFDKADLIVAHAGMGTIITALTMKKPLLIMPRKGALKETRNDHQIATAEQFARRNGIYVANDETELGSVLDQLITNPPPIIKEAASEFAEPQLIQTIRGFIYDGKAPKNV</sequence>
<dbReference type="PANTHER" id="PTHR12867:SF6">
    <property type="entry name" value="N-ACETYLGLUCOSAMINYLDIPHOSPHODOLICHOL N-ACETYLGLUCOSAMINYLTRANSFERASE"/>
    <property type="match status" value="1"/>
</dbReference>
<keyword evidence="8" id="KW-1185">Reference proteome</keyword>
<evidence type="ECO:0000256" key="4">
    <source>
        <dbReference type="ARBA" id="ARBA00022679"/>
    </source>
</evidence>
<evidence type="ECO:0000256" key="2">
    <source>
        <dbReference type="ARBA" id="ARBA00006962"/>
    </source>
</evidence>
<keyword evidence="5" id="KW-0256">Endoplasmic reticulum</keyword>
<accession>A0A6L8W3S1</accession>
<feature type="domain" description="Glycosyl transferase family 28 C-terminal" evidence="6">
    <location>
        <begin position="1"/>
        <end position="140"/>
    </location>
</feature>
<dbReference type="SUPFAM" id="SSF53756">
    <property type="entry name" value="UDP-Glycosyltransferase/glycogen phosphorylase"/>
    <property type="match status" value="1"/>
</dbReference>
<dbReference type="InterPro" id="IPR039042">
    <property type="entry name" value="Alg13-like"/>
</dbReference>